<sequence length="350" mass="39620">MISNGKAMIKNLLPTYFALVMATGIVSIALHLLEFESFSRGLFWLNVGFFSVLFILLLTRIIFYFPSVLSDLKSYQKGPGFFTFVAAAAILANQIALFYDVNQWVLALFITALFAWILITYGFFYFITVTENKQGLEQGISGTWLIIIVATQALSTLFTLVADLSYFNPEIFLFISLCLFFTGALLYLYIMSLIVYRLSFFELKADELGAPYWINMGATAITTLAGSLLILKSNEMPLLKEILPFTKAFTLFYWAGGTWWIPLLLILGAWRHLKMRVPVPSSSSGYHPSYWGMVFPLGMYTVCTYRLSQALGLDFLQIIPQYFIYLAVSAWLAVFVGFLRNIFQGLVTSK</sequence>
<feature type="transmembrane region" description="Helical" evidence="8">
    <location>
        <begin position="210"/>
        <end position="231"/>
    </location>
</feature>
<dbReference type="RefSeq" id="WP_166144427.1">
    <property type="nucleotide sequence ID" value="NZ_JAANYN010000002.1"/>
</dbReference>
<evidence type="ECO:0000256" key="4">
    <source>
        <dbReference type="ARBA" id="ARBA00022475"/>
    </source>
</evidence>
<feature type="transmembrane region" description="Helical" evidence="8">
    <location>
        <begin position="45"/>
        <end position="69"/>
    </location>
</feature>
<feature type="transmembrane region" description="Helical" evidence="8">
    <location>
        <begin position="171"/>
        <end position="198"/>
    </location>
</feature>
<name>A0ABX0H8F5_9BACT</name>
<keyword evidence="5 8" id="KW-0812">Transmembrane</keyword>
<keyword evidence="4" id="KW-1003">Cell membrane</keyword>
<evidence type="ECO:0000313" key="9">
    <source>
        <dbReference type="EMBL" id="NHE56506.1"/>
    </source>
</evidence>
<feature type="transmembrane region" description="Helical" evidence="8">
    <location>
        <begin position="105"/>
        <end position="127"/>
    </location>
</feature>
<evidence type="ECO:0000256" key="5">
    <source>
        <dbReference type="ARBA" id="ARBA00022692"/>
    </source>
</evidence>
<dbReference type="PANTHER" id="PTHR31686">
    <property type="match status" value="1"/>
</dbReference>
<feature type="transmembrane region" description="Helical" evidence="8">
    <location>
        <begin position="290"/>
        <end position="307"/>
    </location>
</feature>
<evidence type="ECO:0000256" key="7">
    <source>
        <dbReference type="ARBA" id="ARBA00023136"/>
    </source>
</evidence>
<comment type="similarity">
    <text evidence="2">Belongs to the tellurite-resistance/dicarboxylate transporter (TDT) family.</text>
</comment>
<evidence type="ECO:0000256" key="8">
    <source>
        <dbReference type="SAM" id="Phobius"/>
    </source>
</evidence>
<evidence type="ECO:0000256" key="6">
    <source>
        <dbReference type="ARBA" id="ARBA00022989"/>
    </source>
</evidence>
<keyword evidence="10" id="KW-1185">Reference proteome</keyword>
<feature type="transmembrane region" description="Helical" evidence="8">
    <location>
        <begin position="12"/>
        <end position="33"/>
    </location>
</feature>
<evidence type="ECO:0000256" key="3">
    <source>
        <dbReference type="ARBA" id="ARBA00022448"/>
    </source>
</evidence>
<dbReference type="InterPro" id="IPR004695">
    <property type="entry name" value="SLAC1/Mae1/Ssu1/TehA"/>
</dbReference>
<comment type="caution">
    <text evidence="9">The sequence shown here is derived from an EMBL/GenBank/DDBJ whole genome shotgun (WGS) entry which is preliminary data.</text>
</comment>
<dbReference type="Proteomes" id="UP000649799">
    <property type="component" value="Unassembled WGS sequence"/>
</dbReference>
<dbReference type="EMBL" id="JAANYN010000002">
    <property type="protein sequence ID" value="NHE56506.1"/>
    <property type="molecule type" value="Genomic_DNA"/>
</dbReference>
<keyword evidence="7 8" id="KW-0472">Membrane</keyword>
<reference evidence="9 10" key="1">
    <citation type="submission" date="2020-03" db="EMBL/GenBank/DDBJ databases">
        <title>Cyclobacterium plantarum sp. nov., a marine bacterium isolated from a coastal-marine wetland.</title>
        <authorList>
            <person name="Sanchez-Porro C."/>
            <person name="Ventosa A."/>
            <person name="Amoozegar M."/>
        </authorList>
    </citation>
    <scope>NUCLEOTIDE SEQUENCE [LARGE SCALE GENOMIC DNA]</scope>
    <source>
        <strain evidence="9 10">GBPx2</strain>
    </source>
</reference>
<evidence type="ECO:0000256" key="1">
    <source>
        <dbReference type="ARBA" id="ARBA00004651"/>
    </source>
</evidence>
<evidence type="ECO:0000256" key="2">
    <source>
        <dbReference type="ARBA" id="ARBA00008566"/>
    </source>
</evidence>
<keyword evidence="6 8" id="KW-1133">Transmembrane helix</keyword>
<dbReference type="InterPro" id="IPR051629">
    <property type="entry name" value="Sulfite_efflux_TDT"/>
</dbReference>
<feature type="transmembrane region" description="Helical" evidence="8">
    <location>
        <begin position="322"/>
        <end position="343"/>
    </location>
</feature>
<dbReference type="PANTHER" id="PTHR31686:SF1">
    <property type="entry name" value="SULFITE EFFLUX PUMP SSU1"/>
    <property type="match status" value="1"/>
</dbReference>
<accession>A0ABX0H8F5</accession>
<feature type="transmembrane region" description="Helical" evidence="8">
    <location>
        <begin position="251"/>
        <end position="270"/>
    </location>
</feature>
<dbReference type="CDD" id="cd09319">
    <property type="entry name" value="TDT_like_1"/>
    <property type="match status" value="1"/>
</dbReference>
<dbReference type="Pfam" id="PF03595">
    <property type="entry name" value="SLAC1"/>
    <property type="match status" value="1"/>
</dbReference>
<dbReference type="Gene3D" id="1.50.10.150">
    <property type="entry name" value="Voltage-dependent anion channel"/>
    <property type="match status" value="1"/>
</dbReference>
<evidence type="ECO:0000313" key="10">
    <source>
        <dbReference type="Proteomes" id="UP000649799"/>
    </source>
</evidence>
<protein>
    <submittedName>
        <fullName evidence="9">C4-dicarboxylate ABC transporter</fullName>
    </submittedName>
</protein>
<comment type="subcellular location">
    <subcellularLocation>
        <location evidence="1">Cell membrane</location>
        <topology evidence="1">Multi-pass membrane protein</topology>
    </subcellularLocation>
</comment>
<keyword evidence="3" id="KW-0813">Transport</keyword>
<proteinExistence type="inferred from homology"/>
<organism evidence="9 10">
    <name type="scientific">Cyclobacterium plantarum</name>
    <dbReference type="NCBI Taxonomy" id="2716263"/>
    <lineage>
        <taxon>Bacteria</taxon>
        <taxon>Pseudomonadati</taxon>
        <taxon>Bacteroidota</taxon>
        <taxon>Cytophagia</taxon>
        <taxon>Cytophagales</taxon>
        <taxon>Cyclobacteriaceae</taxon>
        <taxon>Cyclobacterium</taxon>
    </lineage>
</organism>
<feature type="transmembrane region" description="Helical" evidence="8">
    <location>
        <begin position="139"/>
        <end position="159"/>
    </location>
</feature>
<feature type="transmembrane region" description="Helical" evidence="8">
    <location>
        <begin position="81"/>
        <end position="99"/>
    </location>
</feature>
<dbReference type="InterPro" id="IPR038665">
    <property type="entry name" value="Voltage-dep_anion_channel_sf"/>
</dbReference>
<gene>
    <name evidence="9" type="ORF">G9Q97_06735</name>
</gene>